<dbReference type="SUPFAM" id="SSF48452">
    <property type="entry name" value="TPR-like"/>
    <property type="match status" value="1"/>
</dbReference>
<dbReference type="GO" id="GO:0009279">
    <property type="term" value="C:cell outer membrane"/>
    <property type="evidence" value="ECO:0007669"/>
    <property type="project" value="UniProtKB-SubCell"/>
</dbReference>
<evidence type="ECO:0000313" key="10">
    <source>
        <dbReference type="Proteomes" id="UP000003167"/>
    </source>
</evidence>
<dbReference type="HOGENOM" id="CLU_015553_0_1_10"/>
<dbReference type="AlphaFoldDB" id="H1HQN5"/>
<dbReference type="OrthoDB" id="5694214at2"/>
<evidence type="ECO:0008006" key="11">
    <source>
        <dbReference type="Google" id="ProtNLM"/>
    </source>
</evidence>
<dbReference type="STRING" id="999422.HMPREF9944_02479"/>
<dbReference type="Pfam" id="PF07980">
    <property type="entry name" value="SusD_RagB"/>
    <property type="match status" value="1"/>
</dbReference>
<dbReference type="Proteomes" id="UP000003167">
    <property type="component" value="Unassembled WGS sequence"/>
</dbReference>
<keyword evidence="4" id="KW-0472">Membrane</keyword>
<feature type="signal peptide" evidence="6">
    <location>
        <begin position="1"/>
        <end position="17"/>
    </location>
</feature>
<evidence type="ECO:0000256" key="4">
    <source>
        <dbReference type="ARBA" id="ARBA00023136"/>
    </source>
</evidence>
<dbReference type="EMBL" id="AGEK01000046">
    <property type="protein sequence ID" value="EHO66092.1"/>
    <property type="molecule type" value="Genomic_DNA"/>
</dbReference>
<evidence type="ECO:0000256" key="2">
    <source>
        <dbReference type="ARBA" id="ARBA00006275"/>
    </source>
</evidence>
<comment type="similarity">
    <text evidence="2">Belongs to the SusD family.</text>
</comment>
<evidence type="ECO:0000256" key="5">
    <source>
        <dbReference type="ARBA" id="ARBA00023237"/>
    </source>
</evidence>
<dbReference type="PROSITE" id="PS51257">
    <property type="entry name" value="PROKAR_LIPOPROTEIN"/>
    <property type="match status" value="1"/>
</dbReference>
<comment type="subcellular location">
    <subcellularLocation>
        <location evidence="1">Cell outer membrane</location>
    </subcellularLocation>
</comment>
<evidence type="ECO:0000256" key="6">
    <source>
        <dbReference type="SAM" id="SignalP"/>
    </source>
</evidence>
<name>H1HQN5_9BACT</name>
<feature type="domain" description="SusD-like N-terminal" evidence="8">
    <location>
        <begin position="20"/>
        <end position="206"/>
    </location>
</feature>
<sequence>MKKIYICLALTALSFCACDDFLDRKPIAKMDSEKFFANEEQLQLYANGLYINMTPDAEELTTGKSTCDYLARNTTDALLQKNFTANQMSGWTIGAWKDLFRVNYFLEHMDRANCPSEVINHYRGIARFWRAYFYFDKVKTYGDVPWYNHTIDSKDMVALYKQRDDREAVMDSVLKDINYACDHIRNRSETTITPWMALALKSRICLFEGTYRKYHAVNPSTGQPWKEQNASERFLKACIDASEKIINSEQFNLYNTKNPETDYRYVFQQEKPVAEEVIWAKEYSASLSSFHNLTQVFVSSGNLSNRWSPTQEFVNTYLNRDGSRFTDDPDYSTKGFAQNAANRDCRLAQEIMMPGYTKSNNNGKAVATNPNWSVTMTGYQIIKYNMDGTYYEVTNHCSNSVPVIRYAEILLNEAEAKAELGLMTNKVWDQTIRPIRVRAGVKGSAPVTADPYLIAYYNNTVTDKWILEIRRERAIELFLEGGGLRYDDLMRWRAGDLLTKDLGSIYIGSKNLAVDSDGDGKPDLMVVDKVPGNKDKDITYIDLSKTRFYTFRDGRLYVANNNVWENKKYVHPIPTAAIVKNNNLKQNYGWE</sequence>
<organism evidence="9 10">
    <name type="scientific">Segatella maculosa OT 289</name>
    <dbReference type="NCBI Taxonomy" id="999422"/>
    <lineage>
        <taxon>Bacteria</taxon>
        <taxon>Pseudomonadati</taxon>
        <taxon>Bacteroidota</taxon>
        <taxon>Bacteroidia</taxon>
        <taxon>Bacteroidales</taxon>
        <taxon>Prevotellaceae</taxon>
        <taxon>Segatella</taxon>
    </lineage>
</organism>
<dbReference type="RefSeq" id="WP_008566611.1">
    <property type="nucleotide sequence ID" value="NZ_JH594513.1"/>
</dbReference>
<feature type="chain" id="PRO_5003550040" description="RagB/SusD domain-containing protein" evidence="6">
    <location>
        <begin position="18"/>
        <end position="591"/>
    </location>
</feature>
<keyword evidence="5" id="KW-0998">Cell outer membrane</keyword>
<keyword evidence="3 6" id="KW-0732">Signal</keyword>
<evidence type="ECO:0000256" key="1">
    <source>
        <dbReference type="ARBA" id="ARBA00004442"/>
    </source>
</evidence>
<dbReference type="PATRIC" id="fig|999422.3.peg.2595"/>
<comment type="caution">
    <text evidence="9">The sequence shown here is derived from an EMBL/GenBank/DDBJ whole genome shotgun (WGS) entry which is preliminary data.</text>
</comment>
<evidence type="ECO:0000313" key="9">
    <source>
        <dbReference type="EMBL" id="EHO66092.1"/>
    </source>
</evidence>
<proteinExistence type="inferred from homology"/>
<evidence type="ECO:0000256" key="3">
    <source>
        <dbReference type="ARBA" id="ARBA00022729"/>
    </source>
</evidence>
<reference evidence="9 10" key="1">
    <citation type="submission" date="2011-12" db="EMBL/GenBank/DDBJ databases">
        <title>The Genome Sequence of Prevotella maculosa OT 289.</title>
        <authorList>
            <consortium name="The Broad Institute Genome Sequencing Platform"/>
            <person name="Earl A."/>
            <person name="Ward D."/>
            <person name="Feldgarden M."/>
            <person name="Gevers D."/>
            <person name="Izard J."/>
            <person name="Blanton J.M."/>
            <person name="Mathney J."/>
            <person name="Tanner A.C."/>
            <person name="Dewhirst F.E."/>
            <person name="Young S.K."/>
            <person name="Zeng Q."/>
            <person name="Gargeya S."/>
            <person name="Fitzgerald M."/>
            <person name="Haas B."/>
            <person name="Abouelleil A."/>
            <person name="Alvarado L."/>
            <person name="Arachchi H.M."/>
            <person name="Berlin A."/>
            <person name="Chapman S.B."/>
            <person name="Gearin G."/>
            <person name="Goldberg J."/>
            <person name="Griggs A."/>
            <person name="Gujja S."/>
            <person name="Hansen M."/>
            <person name="Heiman D."/>
            <person name="Howarth C."/>
            <person name="Larimer J."/>
            <person name="Lui A."/>
            <person name="MacDonald P.J.P."/>
            <person name="McCowen C."/>
            <person name="Montmayeur A."/>
            <person name="Murphy C."/>
            <person name="Neiman D."/>
            <person name="Pearson M."/>
            <person name="Priest M."/>
            <person name="Roberts A."/>
            <person name="Saif S."/>
            <person name="Shea T."/>
            <person name="Sisk P."/>
            <person name="Stolte C."/>
            <person name="Sykes S."/>
            <person name="Wortman J."/>
            <person name="Nusbaum C."/>
            <person name="Birren B."/>
        </authorList>
    </citation>
    <scope>NUCLEOTIDE SEQUENCE [LARGE SCALE GENOMIC DNA]</scope>
    <source>
        <strain evidence="9 10">OT 289</strain>
    </source>
</reference>
<dbReference type="Gene3D" id="1.25.40.390">
    <property type="match status" value="1"/>
</dbReference>
<accession>H1HQN5</accession>
<evidence type="ECO:0000259" key="8">
    <source>
        <dbReference type="Pfam" id="PF14322"/>
    </source>
</evidence>
<keyword evidence="10" id="KW-1185">Reference proteome</keyword>
<dbReference type="InterPro" id="IPR033985">
    <property type="entry name" value="SusD-like_N"/>
</dbReference>
<gene>
    <name evidence="9" type="ORF">HMPREF9944_02479</name>
</gene>
<dbReference type="Pfam" id="PF14322">
    <property type="entry name" value="SusD-like_3"/>
    <property type="match status" value="1"/>
</dbReference>
<feature type="domain" description="RagB/SusD" evidence="7">
    <location>
        <begin position="276"/>
        <end position="590"/>
    </location>
</feature>
<dbReference type="InterPro" id="IPR011990">
    <property type="entry name" value="TPR-like_helical_dom_sf"/>
</dbReference>
<protein>
    <recommendedName>
        <fullName evidence="11">RagB/SusD domain-containing protein</fullName>
    </recommendedName>
</protein>
<evidence type="ECO:0000259" key="7">
    <source>
        <dbReference type="Pfam" id="PF07980"/>
    </source>
</evidence>
<dbReference type="InterPro" id="IPR012944">
    <property type="entry name" value="SusD_RagB_dom"/>
</dbReference>